<dbReference type="AlphaFoldDB" id="W2FXF9"/>
<reference evidence="1" key="2">
    <citation type="submission" date="2013-11" db="EMBL/GenBank/DDBJ databases">
        <title>The Genome Sequence of Phytophthora parasitica CJ02B3.</title>
        <authorList>
            <consortium name="The Broad Institute Genomics Platform"/>
            <person name="Russ C."/>
            <person name="Tyler B."/>
            <person name="Panabieres F."/>
            <person name="Shan W."/>
            <person name="Tripathy S."/>
            <person name="Grunwald N."/>
            <person name="Machado M."/>
            <person name="Johnson C.S."/>
            <person name="Arredondo F."/>
            <person name="Hong C."/>
            <person name="Coffey M."/>
            <person name="Young S.K."/>
            <person name="Zeng Q."/>
            <person name="Gargeya S."/>
            <person name="Fitzgerald M."/>
            <person name="Abouelleil A."/>
            <person name="Alvarado L."/>
            <person name="Chapman S.B."/>
            <person name="Gainer-Dewar J."/>
            <person name="Goldberg J."/>
            <person name="Griggs A."/>
            <person name="Gujja S."/>
            <person name="Hansen M."/>
            <person name="Howarth C."/>
            <person name="Imamovic A."/>
            <person name="Ireland A."/>
            <person name="Larimer J."/>
            <person name="McCowan C."/>
            <person name="Murphy C."/>
            <person name="Pearson M."/>
            <person name="Poon T.W."/>
            <person name="Priest M."/>
            <person name="Roberts A."/>
            <person name="Saif S."/>
            <person name="Shea T."/>
            <person name="Sykes S."/>
            <person name="Wortman J."/>
            <person name="Nusbaum C."/>
            <person name="Birren B."/>
        </authorList>
    </citation>
    <scope>NUCLEOTIDE SEQUENCE [LARGE SCALE GENOMIC DNA]</scope>
    <source>
        <strain evidence="1">CJ02B3</strain>
    </source>
</reference>
<reference evidence="3 7" key="3">
    <citation type="submission" date="2013-11" db="EMBL/GenBank/DDBJ databases">
        <title>The Genome Sequence of Phytophthora parasitica CJ05E6.</title>
        <authorList>
            <consortium name="The Broad Institute Genomics Platform"/>
            <person name="Russ C."/>
            <person name="Tyler B."/>
            <person name="Panabieres F."/>
            <person name="Shan W."/>
            <person name="Tripathy S."/>
            <person name="Grunwald N."/>
            <person name="Machado M."/>
            <person name="Johnson C.S."/>
            <person name="Arredondo F."/>
            <person name="Hong C."/>
            <person name="Coffey M."/>
            <person name="Young S.K."/>
            <person name="Zeng Q."/>
            <person name="Gargeya S."/>
            <person name="Fitzgerald M."/>
            <person name="Abouelleil A."/>
            <person name="Alvarado L."/>
            <person name="Chapman S.B."/>
            <person name="Gainer-Dewar J."/>
            <person name="Goldberg J."/>
            <person name="Griggs A."/>
            <person name="Gujja S."/>
            <person name="Hansen M."/>
            <person name="Howarth C."/>
            <person name="Imamovic A."/>
            <person name="Ireland A."/>
            <person name="Larimer J."/>
            <person name="McCowan C."/>
            <person name="Murphy C."/>
            <person name="Pearson M."/>
            <person name="Poon T.W."/>
            <person name="Priest M."/>
            <person name="Roberts A."/>
            <person name="Saif S."/>
            <person name="Shea T."/>
            <person name="Sykes S."/>
            <person name="Wortman J."/>
            <person name="Nusbaum C."/>
            <person name="Birren B."/>
        </authorList>
    </citation>
    <scope>NUCLEOTIDE SEQUENCE [LARGE SCALE GENOMIC DNA]</scope>
    <source>
        <strain evidence="3 7">CJ05E6</strain>
    </source>
</reference>
<dbReference type="EMBL" id="KI671112">
    <property type="protein sequence ID" value="ETL47680.1"/>
    <property type="molecule type" value="Genomic_DNA"/>
</dbReference>
<gene>
    <name evidence="2" type="ORF">L915_02611</name>
    <name evidence="1" type="ORF">L915_17902</name>
    <name evidence="4" type="ORF">L916_02587</name>
    <name evidence="3" type="ORF">L916_17800</name>
    <name evidence="6" type="ORF">L917_02525</name>
    <name evidence="5" type="ORF">L917_17627</name>
</gene>
<dbReference type="EMBL" id="KI682307">
    <property type="protein sequence ID" value="ETL82155.1"/>
    <property type="molecule type" value="Genomic_DNA"/>
</dbReference>
<name>W2FXF9_PHYNI</name>
<dbReference type="EMBL" id="KI675599">
    <property type="protein sequence ID" value="ETL28914.1"/>
    <property type="molecule type" value="Genomic_DNA"/>
</dbReference>
<evidence type="ECO:0000313" key="7">
    <source>
        <dbReference type="Proteomes" id="UP000053864"/>
    </source>
</evidence>
<sequence>MSLWDTVARNCSTWTRCTAALRGVLVLWPRVTDLVSRRSWSWPWPPRRASPSPK</sequence>
<protein>
    <submittedName>
        <fullName evidence="1">Uncharacterized protein</fullName>
    </submittedName>
</protein>
<reference evidence="5" key="1">
    <citation type="submission" date="2013-11" db="EMBL/GenBank/DDBJ databases">
        <title>The Genome Sequence of Phytophthora parasitica CHvinca01.</title>
        <authorList>
            <consortium name="The Broad Institute Genomics Platform"/>
            <person name="Russ C."/>
            <person name="Tyler B."/>
            <person name="Panabieres F."/>
            <person name="Shan W."/>
            <person name="Tripathy S."/>
            <person name="Grunwald N."/>
            <person name="Machado M."/>
            <person name="Johnson C.S."/>
            <person name="Arredondo F."/>
            <person name="Hong C."/>
            <person name="Coffey M."/>
            <person name="Young S.K."/>
            <person name="Zeng Q."/>
            <person name="Gargeya S."/>
            <person name="Fitzgerald M."/>
            <person name="Abouelleil A."/>
            <person name="Alvarado L."/>
            <person name="Chapman S.B."/>
            <person name="Gainer-Dewar J."/>
            <person name="Goldberg J."/>
            <person name="Griggs A."/>
            <person name="Gujja S."/>
            <person name="Hansen M."/>
            <person name="Howarth C."/>
            <person name="Imamovic A."/>
            <person name="Ireland A."/>
            <person name="Larimer J."/>
            <person name="McCowan C."/>
            <person name="Murphy C."/>
            <person name="Pearson M."/>
            <person name="Poon T.W."/>
            <person name="Priest M."/>
            <person name="Roberts A."/>
            <person name="Saif S."/>
            <person name="Shea T."/>
            <person name="Sykes S."/>
            <person name="Wortman J."/>
            <person name="Nusbaum C."/>
            <person name="Birren B."/>
        </authorList>
    </citation>
    <scope>NUCLEOTIDE SEQUENCE [LARGE SCALE GENOMIC DNA]</scope>
    <source>
        <strain evidence="5">CHvinca01</strain>
    </source>
</reference>
<proteinExistence type="predicted"/>
<evidence type="ECO:0000313" key="1">
    <source>
        <dbReference type="EMBL" id="ETK75483.1"/>
    </source>
</evidence>
<evidence type="ECO:0000313" key="3">
    <source>
        <dbReference type="EMBL" id="ETL28914.1"/>
    </source>
</evidence>
<evidence type="ECO:0000313" key="4">
    <source>
        <dbReference type="EMBL" id="ETL47680.1"/>
    </source>
</evidence>
<evidence type="ECO:0000313" key="5">
    <source>
        <dbReference type="EMBL" id="ETL82155.1"/>
    </source>
</evidence>
<organism evidence="1">
    <name type="scientific">Phytophthora nicotianae</name>
    <name type="common">Potato buckeye rot agent</name>
    <name type="synonym">Phytophthora parasitica</name>
    <dbReference type="NCBI Taxonomy" id="4792"/>
    <lineage>
        <taxon>Eukaryota</taxon>
        <taxon>Sar</taxon>
        <taxon>Stramenopiles</taxon>
        <taxon>Oomycota</taxon>
        <taxon>Peronosporomycetes</taxon>
        <taxon>Peronosporales</taxon>
        <taxon>Peronosporaceae</taxon>
        <taxon>Phytophthora</taxon>
    </lineage>
</organism>
<evidence type="ECO:0000313" key="2">
    <source>
        <dbReference type="EMBL" id="ETK94308.1"/>
    </source>
</evidence>
<dbReference type="EMBL" id="KI677882">
    <property type="protein sequence ID" value="ETM00790.1"/>
    <property type="molecule type" value="Genomic_DNA"/>
</dbReference>
<accession>W2FXF9</accession>
<dbReference type="Proteomes" id="UP000054423">
    <property type="component" value="Unassembled WGS sequence"/>
</dbReference>
<dbReference type="Proteomes" id="UP000053864">
    <property type="component" value="Unassembled WGS sequence"/>
</dbReference>
<dbReference type="EMBL" id="KI684628">
    <property type="protein sequence ID" value="ETK94308.1"/>
    <property type="molecule type" value="Genomic_DNA"/>
</dbReference>
<dbReference type="Proteomes" id="UP000053236">
    <property type="component" value="Unassembled WGS sequence"/>
</dbReference>
<evidence type="ECO:0000313" key="6">
    <source>
        <dbReference type="EMBL" id="ETM00790.1"/>
    </source>
</evidence>
<dbReference type="EMBL" id="KI688805">
    <property type="protein sequence ID" value="ETK75483.1"/>
    <property type="molecule type" value="Genomic_DNA"/>
</dbReference>